<protein>
    <recommendedName>
        <fullName evidence="8">BED-type domain-containing protein</fullName>
    </recommendedName>
</protein>
<keyword evidence="7" id="KW-0539">Nucleus</keyword>
<dbReference type="InterPro" id="IPR052035">
    <property type="entry name" value="ZnF_BED_domain_contain"/>
</dbReference>
<evidence type="ECO:0000256" key="6">
    <source>
        <dbReference type="ARBA" id="ARBA00023163"/>
    </source>
</evidence>
<dbReference type="SUPFAM" id="SSF140996">
    <property type="entry name" value="Hermes dimerisation domain"/>
    <property type="match status" value="1"/>
</dbReference>
<keyword evidence="10" id="KW-1185">Reference proteome</keyword>
<keyword evidence="5" id="KW-0805">Transcription regulation</keyword>
<feature type="domain" description="BED-type" evidence="8">
    <location>
        <begin position="69"/>
        <end position="110"/>
    </location>
</feature>
<dbReference type="SUPFAM" id="SSF57667">
    <property type="entry name" value="beta-beta-alpha zinc fingers"/>
    <property type="match status" value="1"/>
</dbReference>
<dbReference type="PANTHER" id="PTHR46481">
    <property type="entry name" value="ZINC FINGER BED DOMAIN-CONTAINING PROTEIN 4"/>
    <property type="match status" value="1"/>
</dbReference>
<evidence type="ECO:0000313" key="9">
    <source>
        <dbReference type="EMBL" id="GBC01088.1"/>
    </source>
</evidence>
<dbReference type="GO" id="GO:0005634">
    <property type="term" value="C:nucleus"/>
    <property type="evidence" value="ECO:0007669"/>
    <property type="project" value="UniProtKB-SubCell"/>
</dbReference>
<dbReference type="SMART" id="SM00614">
    <property type="entry name" value="ZnF_BED"/>
    <property type="match status" value="1"/>
</dbReference>
<accession>A0A2Z6REM2</accession>
<dbReference type="InterPro" id="IPR003656">
    <property type="entry name" value="Znf_BED"/>
</dbReference>
<reference evidence="9 10" key="1">
    <citation type="submission" date="2017-11" db="EMBL/GenBank/DDBJ databases">
        <title>The genome of Rhizophagus clarus HR1 reveals common genetic basis of auxotrophy among arbuscular mycorrhizal fungi.</title>
        <authorList>
            <person name="Kobayashi Y."/>
        </authorList>
    </citation>
    <scope>NUCLEOTIDE SEQUENCE [LARGE SCALE GENOMIC DNA]</scope>
    <source>
        <strain evidence="9 10">HR1</strain>
    </source>
</reference>
<evidence type="ECO:0000256" key="7">
    <source>
        <dbReference type="ARBA" id="ARBA00023242"/>
    </source>
</evidence>
<dbReference type="InterPro" id="IPR036236">
    <property type="entry name" value="Znf_C2H2_sf"/>
</dbReference>
<evidence type="ECO:0000256" key="1">
    <source>
        <dbReference type="ARBA" id="ARBA00004123"/>
    </source>
</evidence>
<evidence type="ECO:0000256" key="3">
    <source>
        <dbReference type="ARBA" id="ARBA00022771"/>
    </source>
</evidence>
<dbReference type="GO" id="GO:0003677">
    <property type="term" value="F:DNA binding"/>
    <property type="evidence" value="ECO:0007669"/>
    <property type="project" value="InterPro"/>
</dbReference>
<dbReference type="PANTHER" id="PTHR46481:SF10">
    <property type="entry name" value="ZINC FINGER BED DOMAIN-CONTAINING PROTEIN 39"/>
    <property type="match status" value="1"/>
</dbReference>
<comment type="subcellular location">
    <subcellularLocation>
        <location evidence="1">Nucleus</location>
    </subcellularLocation>
</comment>
<name>A0A2Z6REM2_9GLOM</name>
<keyword evidence="3" id="KW-0863">Zinc-finger</keyword>
<evidence type="ECO:0000256" key="5">
    <source>
        <dbReference type="ARBA" id="ARBA00023015"/>
    </source>
</evidence>
<dbReference type="AlphaFoldDB" id="A0A2Z6REM2"/>
<dbReference type="Proteomes" id="UP000247702">
    <property type="component" value="Unassembled WGS sequence"/>
</dbReference>
<proteinExistence type="predicted"/>
<dbReference type="EMBL" id="BEXD01003404">
    <property type="protein sequence ID" value="GBC01088.1"/>
    <property type="molecule type" value="Genomic_DNA"/>
</dbReference>
<evidence type="ECO:0000259" key="8">
    <source>
        <dbReference type="Pfam" id="PF02892"/>
    </source>
</evidence>
<gene>
    <name evidence="9" type="ORF">RclHR1_40610001</name>
</gene>
<dbReference type="Pfam" id="PF02892">
    <property type="entry name" value="zf-BED"/>
    <property type="match status" value="1"/>
</dbReference>
<organism evidence="9 10">
    <name type="scientific">Rhizophagus clarus</name>
    <dbReference type="NCBI Taxonomy" id="94130"/>
    <lineage>
        <taxon>Eukaryota</taxon>
        <taxon>Fungi</taxon>
        <taxon>Fungi incertae sedis</taxon>
        <taxon>Mucoromycota</taxon>
        <taxon>Glomeromycotina</taxon>
        <taxon>Glomeromycetes</taxon>
        <taxon>Glomerales</taxon>
        <taxon>Glomeraceae</taxon>
        <taxon>Rhizophagus</taxon>
    </lineage>
</organism>
<feature type="non-terminal residue" evidence="9">
    <location>
        <position position="1"/>
    </location>
</feature>
<keyword evidence="4" id="KW-0862">Zinc</keyword>
<dbReference type="GO" id="GO:0008270">
    <property type="term" value="F:zinc ion binding"/>
    <property type="evidence" value="ECO:0007669"/>
    <property type="project" value="UniProtKB-KW"/>
</dbReference>
<keyword evidence="6" id="KW-0804">Transcription</keyword>
<keyword evidence="2" id="KW-0479">Metal-binding</keyword>
<evidence type="ECO:0000256" key="4">
    <source>
        <dbReference type="ARBA" id="ARBA00022833"/>
    </source>
</evidence>
<comment type="caution">
    <text evidence="9">The sequence shown here is derived from an EMBL/GenBank/DDBJ whole genome shotgun (WGS) entry which is preliminary data.</text>
</comment>
<evidence type="ECO:0000313" key="10">
    <source>
        <dbReference type="Proteomes" id="UP000247702"/>
    </source>
</evidence>
<dbReference type="GO" id="GO:0009791">
    <property type="term" value="P:post-embryonic development"/>
    <property type="evidence" value="ECO:0007669"/>
    <property type="project" value="UniProtKB-ARBA"/>
</dbReference>
<sequence length="184" mass="21934">KLSIMEEIEKELLSEETVISDDDEYNLEYFNNREYINFDNQEWDYDINPNESISQIFQGSETSSLVGASTVWLYFDKNPPSAPGFNVCKRCSFKYKSTTSVTTLRRHLEKHQINVPTKKYTKVVENKNQDPFEKNQQEEHDNCLIQWLICDLQPFIIVENYYFKKFINFFCPRYTIPNRHKVKG</sequence>
<evidence type="ECO:0000256" key="2">
    <source>
        <dbReference type="ARBA" id="ARBA00022723"/>
    </source>
</evidence>